<gene>
    <name evidence="1" type="ORF">AKAW2_10530S</name>
</gene>
<accession>A0A7R7ZU85</accession>
<dbReference type="RefSeq" id="XP_041537250.1">
    <property type="nucleotide sequence ID" value="XM_041688213.1"/>
</dbReference>
<dbReference type="Proteomes" id="UP000661280">
    <property type="component" value="Chromosome 1"/>
</dbReference>
<proteinExistence type="predicted"/>
<evidence type="ECO:0000313" key="2">
    <source>
        <dbReference type="Proteomes" id="UP000661280"/>
    </source>
</evidence>
<dbReference type="AlphaFoldDB" id="A0A7R7ZU85"/>
<keyword evidence="2" id="KW-1185">Reference proteome</keyword>
<organism evidence="1 2">
    <name type="scientific">Aspergillus kawachii</name>
    <name type="common">White koji mold</name>
    <name type="synonym">Aspergillus awamori var. kawachi</name>
    <dbReference type="NCBI Taxonomy" id="1069201"/>
    <lineage>
        <taxon>Eukaryota</taxon>
        <taxon>Fungi</taxon>
        <taxon>Dikarya</taxon>
        <taxon>Ascomycota</taxon>
        <taxon>Pezizomycotina</taxon>
        <taxon>Eurotiomycetes</taxon>
        <taxon>Eurotiomycetidae</taxon>
        <taxon>Eurotiales</taxon>
        <taxon>Aspergillaceae</taxon>
        <taxon>Aspergillus</taxon>
        <taxon>Aspergillus subgen. Circumdati</taxon>
    </lineage>
</organism>
<evidence type="ECO:0000313" key="1">
    <source>
        <dbReference type="EMBL" id="BCR93484.1"/>
    </source>
</evidence>
<reference evidence="1" key="2">
    <citation type="submission" date="2021-02" db="EMBL/GenBank/DDBJ databases">
        <title>Aspergillus luchuensis mut. kawachii IFO 4304 genome sequence.</title>
        <authorList>
            <person name="Mori K."/>
            <person name="Kadooka C."/>
            <person name="Goto M."/>
            <person name="Futagami T."/>
        </authorList>
    </citation>
    <scope>NUCLEOTIDE SEQUENCE</scope>
    <source>
        <strain evidence="1">IFO 4308</strain>
    </source>
</reference>
<dbReference type="EMBL" id="AP024425">
    <property type="protein sequence ID" value="BCR93484.1"/>
    <property type="molecule type" value="Genomic_DNA"/>
</dbReference>
<sequence>MRKGSRTKGGEKHLFVPSRTSRAYRIGRTASLSLSSTSIHCDWQSRNALSGIETSAEYKPLPLHHLHALHTLLSLPYSHPFLCNKPPSSHSAHILVAPSIIFPGFWCGDCKHCVSYFTVSRLASICLNSISSNTSPSSSHIIVSCETLNLWWKASFLK</sequence>
<protein>
    <submittedName>
        <fullName evidence="1">Uncharacterized protein</fullName>
    </submittedName>
</protein>
<dbReference type="GeneID" id="64954809"/>
<dbReference type="OrthoDB" id="10461527at2759"/>
<name>A0A7R7ZU85_ASPKA</name>
<reference evidence="1" key="1">
    <citation type="submission" date="2021-01" db="EMBL/GenBank/DDBJ databases">
        <authorList>
            <consortium name="Aspergillus luchuensis mut. kawachii IFO 4304 genome sequencing consortium"/>
            <person name="Kazuki M."/>
            <person name="Futagami T."/>
        </authorList>
    </citation>
    <scope>NUCLEOTIDE SEQUENCE</scope>
    <source>
        <strain evidence="1">IFO 4308</strain>
    </source>
</reference>
<dbReference type="KEGG" id="aluc:AKAW2_10530S"/>